<sequence length="116" mass="13061">MAYVDVLKGPGERLLLFRTFNGGHVQDFHAEGDHFWCLGRFRKGQDEGSQIVRHDLTSGQEQASVWIGGGWRPMQRFAISETTVLVGYDEVAVLDPQSLARELGDGDWDRAWPAFP</sequence>
<proteinExistence type="predicted"/>
<evidence type="ECO:0000313" key="1">
    <source>
        <dbReference type="EMBL" id="MEH7828265.1"/>
    </source>
</evidence>
<evidence type="ECO:0000313" key="2">
    <source>
        <dbReference type="Proteomes" id="UP001431963"/>
    </source>
</evidence>
<dbReference type="RefSeq" id="WP_335422051.1">
    <property type="nucleotide sequence ID" value="NZ_JBALHR010000004.1"/>
</dbReference>
<gene>
    <name evidence="1" type="ORF">V6590_08885</name>
</gene>
<organism evidence="1 2">
    <name type="scientific">Gemmobacter denitrificans</name>
    <dbReference type="NCBI Taxonomy" id="3123040"/>
    <lineage>
        <taxon>Bacteria</taxon>
        <taxon>Pseudomonadati</taxon>
        <taxon>Pseudomonadota</taxon>
        <taxon>Alphaproteobacteria</taxon>
        <taxon>Rhodobacterales</taxon>
        <taxon>Paracoccaceae</taxon>
        <taxon>Gemmobacter</taxon>
    </lineage>
</organism>
<accession>A0ABU8BVH5</accession>
<dbReference type="EMBL" id="JBALHR010000004">
    <property type="protein sequence ID" value="MEH7828265.1"/>
    <property type="molecule type" value="Genomic_DNA"/>
</dbReference>
<dbReference type="Proteomes" id="UP001431963">
    <property type="component" value="Unassembled WGS sequence"/>
</dbReference>
<comment type="caution">
    <text evidence="1">The sequence shown here is derived from an EMBL/GenBank/DDBJ whole genome shotgun (WGS) entry which is preliminary data.</text>
</comment>
<reference evidence="1" key="1">
    <citation type="submission" date="2024-02" db="EMBL/GenBank/DDBJ databases">
        <title>Genome sequences of strain Gemmobacter sp. JM10B15.</title>
        <authorList>
            <person name="Zhang M."/>
        </authorList>
    </citation>
    <scope>NUCLEOTIDE SEQUENCE</scope>
    <source>
        <strain evidence="1">JM10B15</strain>
    </source>
</reference>
<name>A0ABU8BVH5_9RHOB</name>
<protein>
    <submittedName>
        <fullName evidence="1">Uncharacterized protein</fullName>
    </submittedName>
</protein>
<keyword evidence="2" id="KW-1185">Reference proteome</keyword>